<evidence type="ECO:0000313" key="12">
    <source>
        <dbReference type="EMBL" id="CAK1580311.1"/>
    </source>
</evidence>
<dbReference type="GO" id="GO:0006661">
    <property type="term" value="P:phosphatidylinositol biosynthetic process"/>
    <property type="evidence" value="ECO:0007669"/>
    <property type="project" value="TreeGrafter"/>
</dbReference>
<accession>A0AAV1KB28</accession>
<evidence type="ECO:0000256" key="8">
    <source>
        <dbReference type="ARBA" id="ARBA00023315"/>
    </source>
</evidence>
<organism evidence="12 13">
    <name type="scientific">Parnassius mnemosyne</name>
    <name type="common">clouded apollo</name>
    <dbReference type="NCBI Taxonomy" id="213953"/>
    <lineage>
        <taxon>Eukaryota</taxon>
        <taxon>Metazoa</taxon>
        <taxon>Ecdysozoa</taxon>
        <taxon>Arthropoda</taxon>
        <taxon>Hexapoda</taxon>
        <taxon>Insecta</taxon>
        <taxon>Pterygota</taxon>
        <taxon>Neoptera</taxon>
        <taxon>Endopterygota</taxon>
        <taxon>Lepidoptera</taxon>
        <taxon>Glossata</taxon>
        <taxon>Ditrysia</taxon>
        <taxon>Papilionoidea</taxon>
        <taxon>Papilionidae</taxon>
        <taxon>Parnassiinae</taxon>
        <taxon>Parnassini</taxon>
        <taxon>Parnassius</taxon>
        <taxon>Driopa</taxon>
    </lineage>
</organism>
<feature type="transmembrane region" description="Helical" evidence="11">
    <location>
        <begin position="97"/>
        <end position="118"/>
    </location>
</feature>
<comment type="pathway">
    <text evidence="9">Phospholipid metabolism.</text>
</comment>
<dbReference type="AlphaFoldDB" id="A0AAV1KB28"/>
<keyword evidence="13" id="KW-1185">Reference proteome</keyword>
<dbReference type="PANTHER" id="PTHR13906">
    <property type="entry name" value="PORCUPINE"/>
    <property type="match status" value="1"/>
</dbReference>
<evidence type="ECO:0000256" key="9">
    <source>
        <dbReference type="ARBA" id="ARBA00025707"/>
    </source>
</evidence>
<dbReference type="Pfam" id="PF03062">
    <property type="entry name" value="MBOAT"/>
    <property type="match status" value="1"/>
</dbReference>
<dbReference type="GO" id="GO:0016020">
    <property type="term" value="C:membrane"/>
    <property type="evidence" value="ECO:0007669"/>
    <property type="project" value="UniProtKB-SubCell"/>
</dbReference>
<proteinExistence type="inferred from homology"/>
<evidence type="ECO:0000256" key="5">
    <source>
        <dbReference type="ARBA" id="ARBA00022692"/>
    </source>
</evidence>
<feature type="transmembrane region" description="Helical" evidence="11">
    <location>
        <begin position="427"/>
        <end position="447"/>
    </location>
</feature>
<keyword evidence="7 11" id="KW-0472">Membrane</keyword>
<evidence type="ECO:0000256" key="4">
    <source>
        <dbReference type="ARBA" id="ARBA00022679"/>
    </source>
</evidence>
<feature type="transmembrane region" description="Helical" evidence="11">
    <location>
        <begin position="394"/>
        <end position="415"/>
    </location>
</feature>
<feature type="transmembrane region" description="Helical" evidence="11">
    <location>
        <begin position="350"/>
        <end position="374"/>
    </location>
</feature>
<dbReference type="PANTHER" id="PTHR13906:SF16">
    <property type="entry name" value="LYSOPHOSPHOLIPID ACYLTRANSFERASE 7"/>
    <property type="match status" value="1"/>
</dbReference>
<dbReference type="InterPro" id="IPR004299">
    <property type="entry name" value="MBOAT_fam"/>
</dbReference>
<feature type="transmembrane region" description="Helical" evidence="11">
    <location>
        <begin position="6"/>
        <end position="22"/>
    </location>
</feature>
<comment type="caution">
    <text evidence="12">The sequence shown here is derived from an EMBL/GenBank/DDBJ whole genome shotgun (WGS) entry which is preliminary data.</text>
</comment>
<protein>
    <recommendedName>
        <fullName evidence="10">Lysophospholipid acyltransferase 7</fullName>
    </recommendedName>
</protein>
<evidence type="ECO:0000256" key="3">
    <source>
        <dbReference type="ARBA" id="ARBA00010323"/>
    </source>
</evidence>
<keyword evidence="6 11" id="KW-1133">Transmembrane helix</keyword>
<feature type="transmembrane region" description="Helical" evidence="11">
    <location>
        <begin position="34"/>
        <end position="52"/>
    </location>
</feature>
<dbReference type="GO" id="GO:0071617">
    <property type="term" value="F:lysophospholipid acyltransferase activity"/>
    <property type="evidence" value="ECO:0007669"/>
    <property type="project" value="TreeGrafter"/>
</dbReference>
<comment type="pathway">
    <text evidence="2">Lipid metabolism; phospholipid metabolism.</text>
</comment>
<dbReference type="Proteomes" id="UP001314205">
    <property type="component" value="Unassembled WGS sequence"/>
</dbReference>
<name>A0AAV1KB28_9NEOP</name>
<dbReference type="GO" id="GO:0044233">
    <property type="term" value="C:mitochondria-associated endoplasmic reticulum membrane contact site"/>
    <property type="evidence" value="ECO:0007669"/>
    <property type="project" value="TreeGrafter"/>
</dbReference>
<keyword evidence="4" id="KW-0808">Transferase</keyword>
<evidence type="ECO:0000313" key="13">
    <source>
        <dbReference type="Proteomes" id="UP001314205"/>
    </source>
</evidence>
<reference evidence="12 13" key="1">
    <citation type="submission" date="2023-11" db="EMBL/GenBank/DDBJ databases">
        <authorList>
            <person name="Hedman E."/>
            <person name="Englund M."/>
            <person name="Stromberg M."/>
            <person name="Nyberg Akerstrom W."/>
            <person name="Nylinder S."/>
            <person name="Jareborg N."/>
            <person name="Kallberg Y."/>
            <person name="Kronander E."/>
        </authorList>
    </citation>
    <scope>NUCLEOTIDE SEQUENCE [LARGE SCALE GENOMIC DNA]</scope>
</reference>
<evidence type="ECO:0000256" key="1">
    <source>
        <dbReference type="ARBA" id="ARBA00004141"/>
    </source>
</evidence>
<keyword evidence="5 11" id="KW-0812">Transmembrane</keyword>
<comment type="subcellular location">
    <subcellularLocation>
        <location evidence="1">Membrane</location>
        <topology evidence="1">Multi-pass membrane protein</topology>
    </subcellularLocation>
</comment>
<evidence type="ECO:0000256" key="11">
    <source>
        <dbReference type="SAM" id="Phobius"/>
    </source>
</evidence>
<dbReference type="EMBL" id="CAVLGL010000013">
    <property type="protein sequence ID" value="CAK1580311.1"/>
    <property type="molecule type" value="Genomic_DNA"/>
</dbReference>
<comment type="similarity">
    <text evidence="3">Belongs to the membrane-bound acyltransferase family.</text>
</comment>
<dbReference type="InterPro" id="IPR049941">
    <property type="entry name" value="LPLAT_7/PORCN-like"/>
</dbReference>
<gene>
    <name evidence="12" type="ORF">PARMNEM_LOCUS2134</name>
</gene>
<sequence length="453" mass="52651">MCLNDIIYFASLVICLSLGTFYKEIEKSEMKRNYGAGLGILVMCLICGHYILHSVVMVCGNVIILKCCDRRYVHQISLGYTWTYLLYLHFNLPPNPYILHIFQTIALRLVGLACELCISDKPRVNYREVTMDKTTDGEIATVPDAVDILSYAYYFIGLHRGPYYRWKIFYDHLNTPLGALGSCRIITEEKLKKAFLCGVAYILLRMRYSPQMYDEKRFYLIYGTDFRYLYNIPLLLMYYLQIETVVMLSTGVCTEAGFGAYPAKCQPLPGCGPSSQYSVLNVITKTPEAALEQEYNFAMLNSFDTEKLLLGPKMKDTIRGWDMSIRYWFWAYAYRKFIKANKEVRSAFSFMIWTLWCGPSLPQLIISTTLWLYIHLEFEYSELYETDGSMKLPWDIGFSIMRMFCLLYLTPCYVVPDTATVLKYYNSIYWIFHVILLVLMIIAVAIFKSRSDT</sequence>
<evidence type="ECO:0000256" key="6">
    <source>
        <dbReference type="ARBA" id="ARBA00022989"/>
    </source>
</evidence>
<keyword evidence="8" id="KW-0012">Acyltransferase</keyword>
<evidence type="ECO:0000256" key="7">
    <source>
        <dbReference type="ARBA" id="ARBA00023136"/>
    </source>
</evidence>
<evidence type="ECO:0000256" key="2">
    <source>
        <dbReference type="ARBA" id="ARBA00005074"/>
    </source>
</evidence>
<evidence type="ECO:0000256" key="10">
    <source>
        <dbReference type="ARBA" id="ARBA00093678"/>
    </source>
</evidence>
<dbReference type="GO" id="GO:0030258">
    <property type="term" value="P:lipid modification"/>
    <property type="evidence" value="ECO:0007669"/>
    <property type="project" value="TreeGrafter"/>
</dbReference>